<reference evidence="1" key="1">
    <citation type="submission" date="2022-02" db="EMBL/GenBank/DDBJ databases">
        <title>Plant Genome Project.</title>
        <authorList>
            <person name="Zhang R.-G."/>
        </authorList>
    </citation>
    <scope>NUCLEOTIDE SEQUENCE</scope>
    <source>
        <strain evidence="1">AT1</strain>
    </source>
</reference>
<proteinExistence type="predicted"/>
<evidence type="ECO:0000313" key="2">
    <source>
        <dbReference type="Proteomes" id="UP001062846"/>
    </source>
</evidence>
<keyword evidence="2" id="KW-1185">Reference proteome</keyword>
<protein>
    <submittedName>
        <fullName evidence="1">Uncharacterized protein</fullName>
    </submittedName>
</protein>
<evidence type="ECO:0000313" key="1">
    <source>
        <dbReference type="EMBL" id="KAI8569051.1"/>
    </source>
</evidence>
<dbReference type="EMBL" id="CM046389">
    <property type="protein sequence ID" value="KAI8569051.1"/>
    <property type="molecule type" value="Genomic_DNA"/>
</dbReference>
<gene>
    <name evidence="1" type="ORF">RHMOL_Rhmol02G0248000</name>
</gene>
<accession>A0ACC0PTX6</accession>
<dbReference type="Proteomes" id="UP001062846">
    <property type="component" value="Chromosome 2"/>
</dbReference>
<comment type="caution">
    <text evidence="1">The sequence shown here is derived from an EMBL/GenBank/DDBJ whole genome shotgun (WGS) entry which is preliminary data.</text>
</comment>
<sequence>MKAVTMTKEEHKDFLKRFDKDGDGRLSRKELTEAFRSLGLNFSWWRAWRALRHADKNHDGYISEEEMDELVKYSTKKWRFTV</sequence>
<organism evidence="1 2">
    <name type="scientific">Rhododendron molle</name>
    <name type="common">Chinese azalea</name>
    <name type="synonym">Azalea mollis</name>
    <dbReference type="NCBI Taxonomy" id="49168"/>
    <lineage>
        <taxon>Eukaryota</taxon>
        <taxon>Viridiplantae</taxon>
        <taxon>Streptophyta</taxon>
        <taxon>Embryophyta</taxon>
        <taxon>Tracheophyta</taxon>
        <taxon>Spermatophyta</taxon>
        <taxon>Magnoliopsida</taxon>
        <taxon>eudicotyledons</taxon>
        <taxon>Gunneridae</taxon>
        <taxon>Pentapetalae</taxon>
        <taxon>asterids</taxon>
        <taxon>Ericales</taxon>
        <taxon>Ericaceae</taxon>
        <taxon>Ericoideae</taxon>
        <taxon>Rhodoreae</taxon>
        <taxon>Rhododendron</taxon>
    </lineage>
</organism>
<name>A0ACC0PTX6_RHOML</name>